<evidence type="ECO:0008006" key="3">
    <source>
        <dbReference type="Google" id="ProtNLM"/>
    </source>
</evidence>
<reference evidence="1" key="1">
    <citation type="journal article" date="2014" name="Int. J. Syst. Evol. Microbiol.">
        <title>Complete genome sequence of Corynebacterium casei LMG S-19264T (=DSM 44701T), isolated from a smear-ripened cheese.</title>
        <authorList>
            <consortium name="US DOE Joint Genome Institute (JGI-PGF)"/>
            <person name="Walter F."/>
            <person name="Albersmeier A."/>
            <person name="Kalinowski J."/>
            <person name="Ruckert C."/>
        </authorList>
    </citation>
    <scope>NUCLEOTIDE SEQUENCE</scope>
    <source>
        <strain evidence="1">CGMCC 1.15178</strain>
    </source>
</reference>
<comment type="caution">
    <text evidence="1">The sequence shown here is derived from an EMBL/GenBank/DDBJ whole genome shotgun (WGS) entry which is preliminary data.</text>
</comment>
<evidence type="ECO:0000313" key="1">
    <source>
        <dbReference type="EMBL" id="GGD57012.1"/>
    </source>
</evidence>
<evidence type="ECO:0000313" key="2">
    <source>
        <dbReference type="Proteomes" id="UP000612456"/>
    </source>
</evidence>
<dbReference type="Pfam" id="PF06935">
    <property type="entry name" value="DUF1284"/>
    <property type="match status" value="1"/>
</dbReference>
<reference evidence="1" key="2">
    <citation type="submission" date="2020-09" db="EMBL/GenBank/DDBJ databases">
        <authorList>
            <person name="Sun Q."/>
            <person name="Zhou Y."/>
        </authorList>
    </citation>
    <scope>NUCLEOTIDE SEQUENCE</scope>
    <source>
        <strain evidence="1">CGMCC 1.15178</strain>
    </source>
</reference>
<proteinExistence type="predicted"/>
<accession>A0A916YQU9</accession>
<keyword evidence="2" id="KW-1185">Reference proteome</keyword>
<dbReference type="InterPro" id="IPR009702">
    <property type="entry name" value="DUF1284"/>
</dbReference>
<protein>
    <recommendedName>
        <fullName evidence="3">DUF1284 domain-containing protein</fullName>
    </recommendedName>
</protein>
<dbReference type="EMBL" id="BMHP01000001">
    <property type="protein sequence ID" value="GGD57012.1"/>
    <property type="molecule type" value="Genomic_DNA"/>
</dbReference>
<organism evidence="1 2">
    <name type="scientific">Paenibacillus nasutitermitis</name>
    <dbReference type="NCBI Taxonomy" id="1652958"/>
    <lineage>
        <taxon>Bacteria</taxon>
        <taxon>Bacillati</taxon>
        <taxon>Bacillota</taxon>
        <taxon>Bacilli</taxon>
        <taxon>Bacillales</taxon>
        <taxon>Paenibacillaceae</taxon>
        <taxon>Paenibacillus</taxon>
    </lineage>
</organism>
<dbReference type="Proteomes" id="UP000612456">
    <property type="component" value="Unassembled WGS sequence"/>
</dbReference>
<sequence>MTIKLRGHHLLCLLGYRGMGYSADFCTNMTDIYETLRSKPDSLVELVAGPDDICRAYPPEQDNHCNGTVHRLDGDVLAKLGLSSGNIISWQEICAAVALKVAPDDIGHLCTSCPWQSYGVCQEGVRMVAEGRPLPAVNSGESSSN</sequence>
<dbReference type="RefSeq" id="WP_188990316.1">
    <property type="nucleotide sequence ID" value="NZ_BMHP01000001.1"/>
</dbReference>
<name>A0A916YQU9_9BACL</name>
<gene>
    <name evidence="1" type="ORF">GCM10010911_13480</name>
</gene>
<dbReference type="AlphaFoldDB" id="A0A916YQU9"/>